<dbReference type="PROSITE" id="PS50928">
    <property type="entry name" value="ABC_TM1"/>
    <property type="match status" value="1"/>
</dbReference>
<name>A0ABT1LHL6_9HYPH</name>
<accession>A0ABT1LHL6</accession>
<dbReference type="InterPro" id="IPR000515">
    <property type="entry name" value="MetI-like"/>
</dbReference>
<dbReference type="SUPFAM" id="SSF161098">
    <property type="entry name" value="MetI-like"/>
    <property type="match status" value="1"/>
</dbReference>
<dbReference type="Gene3D" id="1.10.3720.10">
    <property type="entry name" value="MetI-like"/>
    <property type="match status" value="1"/>
</dbReference>
<evidence type="ECO:0000313" key="12">
    <source>
        <dbReference type="Proteomes" id="UP001205890"/>
    </source>
</evidence>
<keyword evidence="8 9" id="KW-0472">Membrane</keyword>
<dbReference type="PANTHER" id="PTHR30614:SF0">
    <property type="entry name" value="L-CYSTINE TRANSPORT SYSTEM PERMEASE PROTEIN TCYL"/>
    <property type="match status" value="1"/>
</dbReference>
<dbReference type="Pfam" id="PF00528">
    <property type="entry name" value="BPD_transp_1"/>
    <property type="match status" value="1"/>
</dbReference>
<dbReference type="InterPro" id="IPR010065">
    <property type="entry name" value="AA_ABC_transptr_permease_3TM"/>
</dbReference>
<feature type="transmembrane region" description="Helical" evidence="9">
    <location>
        <begin position="192"/>
        <end position="210"/>
    </location>
</feature>
<dbReference type="CDD" id="cd06261">
    <property type="entry name" value="TM_PBP2"/>
    <property type="match status" value="1"/>
</dbReference>
<proteinExistence type="inferred from homology"/>
<gene>
    <name evidence="11" type="primary">ehuD</name>
    <name evidence="11" type="ORF">NK718_20930</name>
</gene>
<keyword evidence="5 9" id="KW-0812">Transmembrane</keyword>
<keyword evidence="7 9" id="KW-1133">Transmembrane helix</keyword>
<dbReference type="NCBIfam" id="TIGR03003">
    <property type="entry name" value="ectoine_ehuD"/>
    <property type="match status" value="1"/>
</dbReference>
<evidence type="ECO:0000256" key="9">
    <source>
        <dbReference type="RuleBase" id="RU363032"/>
    </source>
</evidence>
<dbReference type="NCBIfam" id="TIGR01726">
    <property type="entry name" value="HEQRo_perm_3TM"/>
    <property type="match status" value="1"/>
</dbReference>
<comment type="similarity">
    <text evidence="2">Belongs to the binding-protein-dependent transport system permease family. HisMQ subfamily.</text>
</comment>
<feature type="transmembrane region" description="Helical" evidence="9">
    <location>
        <begin position="147"/>
        <end position="172"/>
    </location>
</feature>
<dbReference type="InterPro" id="IPR035906">
    <property type="entry name" value="MetI-like_sf"/>
</dbReference>
<dbReference type="Proteomes" id="UP001205890">
    <property type="component" value="Unassembled WGS sequence"/>
</dbReference>
<dbReference type="RefSeq" id="WP_254746368.1">
    <property type="nucleotide sequence ID" value="NZ_JANCLU010000032.1"/>
</dbReference>
<evidence type="ECO:0000256" key="1">
    <source>
        <dbReference type="ARBA" id="ARBA00004429"/>
    </source>
</evidence>
<evidence type="ECO:0000259" key="10">
    <source>
        <dbReference type="PROSITE" id="PS50928"/>
    </source>
</evidence>
<dbReference type="InterPro" id="IPR043429">
    <property type="entry name" value="ArtM/GltK/GlnP/TcyL/YhdX-like"/>
</dbReference>
<protein>
    <submittedName>
        <fullName evidence="11">Ectoine/hydroxyectoine ABC transporter permease subunit EhuD</fullName>
    </submittedName>
</protein>
<dbReference type="InterPro" id="IPR014341">
    <property type="entry name" value="Ectoine_EhuD"/>
</dbReference>
<keyword evidence="4" id="KW-1003">Cell membrane</keyword>
<feature type="transmembrane region" description="Helical" evidence="9">
    <location>
        <begin position="58"/>
        <end position="81"/>
    </location>
</feature>
<keyword evidence="6" id="KW-0029">Amino-acid transport</keyword>
<comment type="caution">
    <text evidence="11">The sequence shown here is derived from an EMBL/GenBank/DDBJ whole genome shotgun (WGS) entry which is preliminary data.</text>
</comment>
<evidence type="ECO:0000256" key="8">
    <source>
        <dbReference type="ARBA" id="ARBA00023136"/>
    </source>
</evidence>
<evidence type="ECO:0000256" key="7">
    <source>
        <dbReference type="ARBA" id="ARBA00022989"/>
    </source>
</evidence>
<evidence type="ECO:0000256" key="5">
    <source>
        <dbReference type="ARBA" id="ARBA00022692"/>
    </source>
</evidence>
<comment type="subcellular location">
    <subcellularLocation>
        <location evidence="1">Cell inner membrane</location>
        <topology evidence="1">Multi-pass membrane protein</topology>
    </subcellularLocation>
    <subcellularLocation>
        <location evidence="9">Cell membrane</location>
        <topology evidence="9">Multi-pass membrane protein</topology>
    </subcellularLocation>
</comment>
<keyword evidence="3 9" id="KW-0813">Transport</keyword>
<keyword evidence="12" id="KW-1185">Reference proteome</keyword>
<feature type="domain" description="ABC transmembrane type-1" evidence="10">
    <location>
        <begin position="22"/>
        <end position="210"/>
    </location>
</feature>
<dbReference type="PANTHER" id="PTHR30614">
    <property type="entry name" value="MEMBRANE COMPONENT OF AMINO ACID ABC TRANSPORTER"/>
    <property type="match status" value="1"/>
</dbReference>
<evidence type="ECO:0000256" key="2">
    <source>
        <dbReference type="ARBA" id="ARBA00010072"/>
    </source>
</evidence>
<evidence type="ECO:0000256" key="4">
    <source>
        <dbReference type="ARBA" id="ARBA00022475"/>
    </source>
</evidence>
<feature type="transmembrane region" description="Helical" evidence="9">
    <location>
        <begin position="21"/>
        <end position="46"/>
    </location>
</feature>
<evidence type="ECO:0000313" key="11">
    <source>
        <dbReference type="EMBL" id="MCP8940996.1"/>
    </source>
</evidence>
<dbReference type="EMBL" id="JANCLU010000032">
    <property type="protein sequence ID" value="MCP8940996.1"/>
    <property type="molecule type" value="Genomic_DNA"/>
</dbReference>
<evidence type="ECO:0000256" key="6">
    <source>
        <dbReference type="ARBA" id="ARBA00022970"/>
    </source>
</evidence>
<sequence>MRGALWDWAYAWSVMPDLMRGFALTVQLTLISAALALSLGFVWSVVRLAGVPLLSPLAWFAAEFFRGTPFLIQLYVVFYVLPNYGIAFSPDATGVLVLGVYGAARSVELYRAGLESLPQGQWEACLALNLPLSYVWRRAVIPQVAPVVLPMLGNLVIVMFKDSAVLSTITVLELVSRARDAGLASFRFLEPLTLAGLLYWAVSYAAARGVRRLEARGGHR</sequence>
<reference evidence="11 12" key="1">
    <citation type="submission" date="2022-07" db="EMBL/GenBank/DDBJ databases">
        <authorList>
            <person name="Li W.-J."/>
            <person name="Deng Q.-Q."/>
        </authorList>
    </citation>
    <scope>NUCLEOTIDE SEQUENCE [LARGE SCALE GENOMIC DNA]</scope>
    <source>
        <strain evidence="11 12">SYSU M60028</strain>
    </source>
</reference>
<evidence type="ECO:0000256" key="3">
    <source>
        <dbReference type="ARBA" id="ARBA00022448"/>
    </source>
</evidence>
<organism evidence="11 12">
    <name type="scientific">Alsobacter ponti</name>
    <dbReference type="NCBI Taxonomy" id="2962936"/>
    <lineage>
        <taxon>Bacteria</taxon>
        <taxon>Pseudomonadati</taxon>
        <taxon>Pseudomonadota</taxon>
        <taxon>Alphaproteobacteria</taxon>
        <taxon>Hyphomicrobiales</taxon>
        <taxon>Alsobacteraceae</taxon>
        <taxon>Alsobacter</taxon>
    </lineage>
</organism>